<sequence length="133" mass="15338">MTDEIRDDMSVSESKINEEIIKQHDKNYHIYKRTTTVEKKGKTYNKIFKLGLYASGCIGSNIRDAVTGVYYNYKVGSKDEDRFFSVVDCTGTKSKSTITYFYQSPNQYESVNKSSISENTHSRWNQLQAQMAN</sequence>
<name>A0A6C0IEQ3_9ZZZZ</name>
<dbReference type="EMBL" id="MN740167">
    <property type="protein sequence ID" value="QHT91618.1"/>
    <property type="molecule type" value="Genomic_DNA"/>
</dbReference>
<proteinExistence type="predicted"/>
<accession>A0A6C0IEQ3</accession>
<protein>
    <submittedName>
        <fullName evidence="1">Uncharacterized protein</fullName>
    </submittedName>
</protein>
<evidence type="ECO:0000313" key="1">
    <source>
        <dbReference type="EMBL" id="QHT91618.1"/>
    </source>
</evidence>
<dbReference type="AlphaFoldDB" id="A0A6C0IEQ3"/>
<organism evidence="1">
    <name type="scientific">viral metagenome</name>
    <dbReference type="NCBI Taxonomy" id="1070528"/>
    <lineage>
        <taxon>unclassified sequences</taxon>
        <taxon>metagenomes</taxon>
        <taxon>organismal metagenomes</taxon>
    </lineage>
</organism>
<reference evidence="1" key="1">
    <citation type="journal article" date="2020" name="Nature">
        <title>Giant virus diversity and host interactions through global metagenomics.</title>
        <authorList>
            <person name="Schulz F."/>
            <person name="Roux S."/>
            <person name="Paez-Espino D."/>
            <person name="Jungbluth S."/>
            <person name="Walsh D.A."/>
            <person name="Denef V.J."/>
            <person name="McMahon K.D."/>
            <person name="Konstantinidis K.T."/>
            <person name="Eloe-Fadrosh E.A."/>
            <person name="Kyrpides N.C."/>
            <person name="Woyke T."/>
        </authorList>
    </citation>
    <scope>NUCLEOTIDE SEQUENCE</scope>
    <source>
        <strain evidence="1">GVMAG-M-3300023184-86</strain>
    </source>
</reference>